<feature type="transmembrane region" description="Helical" evidence="1">
    <location>
        <begin position="285"/>
        <end position="308"/>
    </location>
</feature>
<feature type="transmembrane region" description="Helical" evidence="1">
    <location>
        <begin position="140"/>
        <end position="159"/>
    </location>
</feature>
<feature type="transmembrane region" description="Helical" evidence="1">
    <location>
        <begin position="314"/>
        <end position="335"/>
    </location>
</feature>
<dbReference type="Proteomes" id="UP001595378">
    <property type="component" value="Unassembled WGS sequence"/>
</dbReference>
<keyword evidence="1" id="KW-0472">Membrane</keyword>
<proteinExistence type="predicted"/>
<dbReference type="PANTHER" id="PTHR23028:SF131">
    <property type="entry name" value="BLR2367 PROTEIN"/>
    <property type="match status" value="1"/>
</dbReference>
<feature type="transmembrane region" description="Helical" evidence="1">
    <location>
        <begin position="52"/>
        <end position="72"/>
    </location>
</feature>
<dbReference type="GO" id="GO:0016746">
    <property type="term" value="F:acyltransferase activity"/>
    <property type="evidence" value="ECO:0007669"/>
    <property type="project" value="UniProtKB-KW"/>
</dbReference>
<gene>
    <name evidence="3" type="ORF">ACFODK_13465</name>
</gene>
<evidence type="ECO:0000259" key="2">
    <source>
        <dbReference type="Pfam" id="PF01757"/>
    </source>
</evidence>
<name>A0ABV7EGP9_9SPHN</name>
<feature type="transmembrane region" description="Helical" evidence="1">
    <location>
        <begin position="93"/>
        <end position="112"/>
    </location>
</feature>
<feature type="transmembrane region" description="Helical" evidence="1">
    <location>
        <begin position="251"/>
        <end position="273"/>
    </location>
</feature>
<evidence type="ECO:0000313" key="3">
    <source>
        <dbReference type="EMBL" id="MFC3101899.1"/>
    </source>
</evidence>
<dbReference type="InterPro" id="IPR002656">
    <property type="entry name" value="Acyl_transf_3_dom"/>
</dbReference>
<reference evidence="4" key="1">
    <citation type="journal article" date="2019" name="Int. J. Syst. Evol. Microbiol.">
        <title>The Global Catalogue of Microorganisms (GCM) 10K type strain sequencing project: providing services to taxonomists for standard genome sequencing and annotation.</title>
        <authorList>
            <consortium name="The Broad Institute Genomics Platform"/>
            <consortium name="The Broad Institute Genome Sequencing Center for Infectious Disease"/>
            <person name="Wu L."/>
            <person name="Ma J."/>
        </authorList>
    </citation>
    <scope>NUCLEOTIDE SEQUENCE [LARGE SCALE GENOMIC DNA]</scope>
    <source>
        <strain evidence="4">KCTC 52606</strain>
    </source>
</reference>
<dbReference type="RefSeq" id="WP_336920218.1">
    <property type="nucleotide sequence ID" value="NZ_JBANRN010000015.1"/>
</dbReference>
<keyword evidence="1" id="KW-1133">Transmembrane helix</keyword>
<feature type="domain" description="Acyltransferase 3" evidence="2">
    <location>
        <begin position="10"/>
        <end position="332"/>
    </location>
</feature>
<dbReference type="InterPro" id="IPR050879">
    <property type="entry name" value="Acyltransferase_3"/>
</dbReference>
<dbReference type="Pfam" id="PF01757">
    <property type="entry name" value="Acyl_transf_3"/>
    <property type="match status" value="1"/>
</dbReference>
<sequence length="354" mass="37848">MDQHQGRVLSVQLLRFLAAAIVAAGHLAFAFSDHVGGGLGLDRGVARASNHASQSAVPLFFLVSGYIMVVASRPLFGVKGGMRAFWLRRAVRILPPYWIATGLLVAVFAWLGREVDGVHLLRSLALVPDYGADGARPLPILWPGWTLFYEMLFYLLFGLGISAGRWPAVGTAAGGIAALVLLGLLIESPGAVLFAATRPVSLLFPIGMALALWREGGGQLPAALRVALALAVIPAMALLPRSSGDALDFAYLLWAGIPALLLFAAVVGGPLRVPQPRLADMLGGMSYALYLLHLPVAWIWAAFYPGFLFALGPWFHFASLMGGAFALSLGFYLWVERPLTAALNRRLAVASRRT</sequence>
<keyword evidence="3" id="KW-0808">Transferase</keyword>
<keyword evidence="4" id="KW-1185">Reference proteome</keyword>
<keyword evidence="3" id="KW-0012">Acyltransferase</keyword>
<feature type="transmembrane region" description="Helical" evidence="1">
    <location>
        <begin position="12"/>
        <end position="32"/>
    </location>
</feature>
<dbReference type="PANTHER" id="PTHR23028">
    <property type="entry name" value="ACETYLTRANSFERASE"/>
    <property type="match status" value="1"/>
</dbReference>
<feature type="transmembrane region" description="Helical" evidence="1">
    <location>
        <begin position="192"/>
        <end position="213"/>
    </location>
</feature>
<dbReference type="EC" id="2.3.-.-" evidence="3"/>
<protein>
    <submittedName>
        <fullName evidence="3">Acyltransferase family protein</fullName>
        <ecNumber evidence="3">2.3.-.-</ecNumber>
    </submittedName>
</protein>
<evidence type="ECO:0000256" key="1">
    <source>
        <dbReference type="SAM" id="Phobius"/>
    </source>
</evidence>
<keyword evidence="1" id="KW-0812">Transmembrane</keyword>
<feature type="transmembrane region" description="Helical" evidence="1">
    <location>
        <begin position="220"/>
        <end position="239"/>
    </location>
</feature>
<feature type="transmembrane region" description="Helical" evidence="1">
    <location>
        <begin position="166"/>
        <end position="186"/>
    </location>
</feature>
<comment type="caution">
    <text evidence="3">The sequence shown here is derived from an EMBL/GenBank/DDBJ whole genome shotgun (WGS) entry which is preliminary data.</text>
</comment>
<dbReference type="EMBL" id="JBHRSU010000036">
    <property type="protein sequence ID" value="MFC3101899.1"/>
    <property type="molecule type" value="Genomic_DNA"/>
</dbReference>
<evidence type="ECO:0000313" key="4">
    <source>
        <dbReference type="Proteomes" id="UP001595378"/>
    </source>
</evidence>
<accession>A0ABV7EGP9</accession>
<organism evidence="3 4">
    <name type="scientific">Alteraurantiacibacter lauratis</name>
    <dbReference type="NCBI Taxonomy" id="2054627"/>
    <lineage>
        <taxon>Bacteria</taxon>
        <taxon>Pseudomonadati</taxon>
        <taxon>Pseudomonadota</taxon>
        <taxon>Alphaproteobacteria</taxon>
        <taxon>Sphingomonadales</taxon>
        <taxon>Erythrobacteraceae</taxon>
        <taxon>Alteraurantiacibacter</taxon>
    </lineage>
</organism>